<protein>
    <submittedName>
        <fullName evidence="2">Uncharacterized protein</fullName>
    </submittedName>
</protein>
<comment type="caution">
    <text evidence="2">The sequence shown here is derived from an EMBL/GenBank/DDBJ whole genome shotgun (WGS) entry which is preliminary data.</text>
</comment>
<keyword evidence="3" id="KW-1185">Reference proteome</keyword>
<feature type="compositionally biased region" description="Low complexity" evidence="1">
    <location>
        <begin position="73"/>
        <end position="87"/>
    </location>
</feature>
<reference evidence="2" key="1">
    <citation type="journal article" date="2014" name="Int. J. Syst. Evol. Microbiol.">
        <title>Complete genome sequence of Corynebacterium casei LMG S-19264T (=DSM 44701T), isolated from a smear-ripened cheese.</title>
        <authorList>
            <consortium name="US DOE Joint Genome Institute (JGI-PGF)"/>
            <person name="Walter F."/>
            <person name="Albersmeier A."/>
            <person name="Kalinowski J."/>
            <person name="Ruckert C."/>
        </authorList>
    </citation>
    <scope>NUCLEOTIDE SEQUENCE</scope>
    <source>
        <strain evidence="2">JCM 4714</strain>
    </source>
</reference>
<evidence type="ECO:0000313" key="2">
    <source>
        <dbReference type="EMBL" id="GHD98487.1"/>
    </source>
</evidence>
<evidence type="ECO:0000256" key="1">
    <source>
        <dbReference type="SAM" id="MobiDB-lite"/>
    </source>
</evidence>
<proteinExistence type="predicted"/>
<feature type="compositionally biased region" description="Low complexity" evidence="1">
    <location>
        <begin position="94"/>
        <end position="105"/>
    </location>
</feature>
<feature type="region of interest" description="Disordered" evidence="1">
    <location>
        <begin position="57"/>
        <end position="105"/>
    </location>
</feature>
<sequence>MQEFAAHCLVPALDRVLGTAEGGLEGDAAVGERRADLYDDAVAARQHPAQGCLRAVQSSAATSSPFRPRATSATWSPRAAKARAAARPTPPLAPVTTTTRGPYDL</sequence>
<accession>A0A918YCK1</accession>
<reference evidence="2" key="2">
    <citation type="submission" date="2020-09" db="EMBL/GenBank/DDBJ databases">
        <authorList>
            <person name="Sun Q."/>
            <person name="Ohkuma M."/>
        </authorList>
    </citation>
    <scope>NUCLEOTIDE SEQUENCE</scope>
    <source>
        <strain evidence="2">JCM 4714</strain>
    </source>
</reference>
<dbReference type="Proteomes" id="UP000655443">
    <property type="component" value="Unassembled WGS sequence"/>
</dbReference>
<evidence type="ECO:0000313" key="3">
    <source>
        <dbReference type="Proteomes" id="UP000655443"/>
    </source>
</evidence>
<organism evidence="2 3">
    <name type="scientific">Streptomyces alanosinicus</name>
    <dbReference type="NCBI Taxonomy" id="68171"/>
    <lineage>
        <taxon>Bacteria</taxon>
        <taxon>Bacillati</taxon>
        <taxon>Actinomycetota</taxon>
        <taxon>Actinomycetes</taxon>
        <taxon>Kitasatosporales</taxon>
        <taxon>Streptomycetaceae</taxon>
        <taxon>Streptomyces</taxon>
    </lineage>
</organism>
<dbReference type="EMBL" id="BMVG01000001">
    <property type="protein sequence ID" value="GHD98487.1"/>
    <property type="molecule type" value="Genomic_DNA"/>
</dbReference>
<gene>
    <name evidence="2" type="ORF">GCM10010339_05860</name>
</gene>
<dbReference type="AlphaFoldDB" id="A0A918YCK1"/>
<name>A0A918YCK1_9ACTN</name>